<dbReference type="SUPFAM" id="SSF88659">
    <property type="entry name" value="Sigma3 and sigma4 domains of RNA polymerase sigma factors"/>
    <property type="match status" value="1"/>
</dbReference>
<evidence type="ECO:0000259" key="7">
    <source>
        <dbReference type="Pfam" id="PF08281"/>
    </source>
</evidence>
<feature type="transmembrane region" description="Helical" evidence="6">
    <location>
        <begin position="242"/>
        <end position="262"/>
    </location>
</feature>
<protein>
    <submittedName>
        <fullName evidence="8">Sigma-70 family RNA polymerase sigma factor</fullName>
    </submittedName>
</protein>
<dbReference type="InterPro" id="IPR013325">
    <property type="entry name" value="RNA_pol_sigma_r2"/>
</dbReference>
<keyword evidence="5" id="KW-0804">Transcription</keyword>
<dbReference type="InterPro" id="IPR014284">
    <property type="entry name" value="RNA_pol_sigma-70_dom"/>
</dbReference>
<feature type="domain" description="RNA polymerase sigma factor 70 region 4 type 2" evidence="7">
    <location>
        <begin position="127"/>
        <end position="172"/>
    </location>
</feature>
<dbReference type="Pfam" id="PF08281">
    <property type="entry name" value="Sigma70_r4_2"/>
    <property type="match status" value="1"/>
</dbReference>
<keyword evidence="9" id="KW-1185">Reference proteome</keyword>
<dbReference type="NCBIfam" id="TIGR02937">
    <property type="entry name" value="sigma70-ECF"/>
    <property type="match status" value="1"/>
</dbReference>
<comment type="similarity">
    <text evidence="1">Belongs to the sigma-70 factor family. ECF subfamily.</text>
</comment>
<dbReference type="PANTHER" id="PTHR43133">
    <property type="entry name" value="RNA POLYMERASE ECF-TYPE SIGMA FACTO"/>
    <property type="match status" value="1"/>
</dbReference>
<keyword evidence="2" id="KW-0805">Transcription regulation</keyword>
<evidence type="ECO:0000256" key="4">
    <source>
        <dbReference type="ARBA" id="ARBA00023125"/>
    </source>
</evidence>
<dbReference type="Gene3D" id="1.10.10.10">
    <property type="entry name" value="Winged helix-like DNA-binding domain superfamily/Winged helix DNA-binding domain"/>
    <property type="match status" value="1"/>
</dbReference>
<dbReference type="SUPFAM" id="SSF88946">
    <property type="entry name" value="Sigma2 domain of RNA polymerase sigma factors"/>
    <property type="match status" value="1"/>
</dbReference>
<dbReference type="EMBL" id="CP049933">
    <property type="protein sequence ID" value="QIM17885.1"/>
    <property type="molecule type" value="Genomic_DNA"/>
</dbReference>
<name>A0ABX6JYN7_9MICO</name>
<evidence type="ECO:0000256" key="2">
    <source>
        <dbReference type="ARBA" id="ARBA00023015"/>
    </source>
</evidence>
<evidence type="ECO:0000313" key="8">
    <source>
        <dbReference type="EMBL" id="QIM17885.1"/>
    </source>
</evidence>
<keyword evidence="3" id="KW-0731">Sigma factor</keyword>
<dbReference type="InterPro" id="IPR013324">
    <property type="entry name" value="RNA_pol_sigma_r3/r4-like"/>
</dbReference>
<keyword evidence="4" id="KW-0238">DNA-binding</keyword>
<dbReference type="PANTHER" id="PTHR43133:SF8">
    <property type="entry name" value="RNA POLYMERASE SIGMA FACTOR HI_1459-RELATED"/>
    <property type="match status" value="1"/>
</dbReference>
<feature type="transmembrane region" description="Helical" evidence="6">
    <location>
        <begin position="307"/>
        <end position="328"/>
    </location>
</feature>
<evidence type="ECO:0000256" key="5">
    <source>
        <dbReference type="ARBA" id="ARBA00023163"/>
    </source>
</evidence>
<evidence type="ECO:0000256" key="6">
    <source>
        <dbReference type="SAM" id="Phobius"/>
    </source>
</evidence>
<accession>A0ABX6JYN7</accession>
<organism evidence="8 9">
    <name type="scientific">Leucobacter coleopterorum</name>
    <dbReference type="NCBI Taxonomy" id="2714933"/>
    <lineage>
        <taxon>Bacteria</taxon>
        <taxon>Bacillati</taxon>
        <taxon>Actinomycetota</taxon>
        <taxon>Actinomycetes</taxon>
        <taxon>Micrococcales</taxon>
        <taxon>Microbacteriaceae</taxon>
        <taxon>Leucobacter</taxon>
    </lineage>
</organism>
<keyword evidence="6" id="KW-1133">Transmembrane helix</keyword>
<dbReference type="InterPro" id="IPR013249">
    <property type="entry name" value="RNA_pol_sigma70_r4_t2"/>
</dbReference>
<evidence type="ECO:0000256" key="1">
    <source>
        <dbReference type="ARBA" id="ARBA00010641"/>
    </source>
</evidence>
<sequence length="433" mass="46596">MAEHDSRSDAELTDAYRNGDQQAAAELYRRYYLKLLRGIAAKLPSFEIAEDCVGEAFLNVLEIIRGGSGPTSNFYGYLRSAVTREGAKYFRERELGPSLDKISEDGGPQPYSDDDLSHIDESLLTPALRSLPARWRELLTMRYIEMLKPAQIATMLGTDAPTLHKVLYRAKKGLHNEYLKQVALSRSSRNCRDYANDLATIAISGREPATGGSLNEHLARCSECQTTLKEVEHQSHRARPDALGLALLIGGVLGGSAVTIGGESGEARALADGSYAHSPAKIGALPSAAKAASVNGMFQTLGVGGTLTIVTLLIASLVGAGLLFASGLPSSNQAEQKTANLEQSQDADERTQKVVRTDDGKCELEITVADGTLVIDAAVHSGKCWFSYHAVGDELGEEEPLSTGWMIVTRIPGEYAFELRSTTGSKQGTVTLY</sequence>
<keyword evidence="6" id="KW-0472">Membrane</keyword>
<proteinExistence type="inferred from homology"/>
<evidence type="ECO:0000313" key="9">
    <source>
        <dbReference type="Proteomes" id="UP000503441"/>
    </source>
</evidence>
<keyword evidence="6" id="KW-0812">Transmembrane</keyword>
<reference evidence="8 9" key="1">
    <citation type="submission" date="2020-03" db="EMBL/GenBank/DDBJ databases">
        <title>Leucobacter sp. nov., isolated from beetles.</title>
        <authorList>
            <person name="Hyun D.-W."/>
            <person name="Bae J.-W."/>
        </authorList>
    </citation>
    <scope>NUCLEOTIDE SEQUENCE [LARGE SCALE GENOMIC DNA]</scope>
    <source>
        <strain evidence="8 9">HDW9A</strain>
    </source>
</reference>
<gene>
    <name evidence="8" type="ORF">G7066_02840</name>
</gene>
<dbReference type="Gene3D" id="1.10.1740.10">
    <property type="match status" value="1"/>
</dbReference>
<dbReference type="Proteomes" id="UP000503441">
    <property type="component" value="Chromosome"/>
</dbReference>
<dbReference type="RefSeq" id="WP_166328866.1">
    <property type="nucleotide sequence ID" value="NZ_CP049933.1"/>
</dbReference>
<dbReference type="InterPro" id="IPR036388">
    <property type="entry name" value="WH-like_DNA-bd_sf"/>
</dbReference>
<evidence type="ECO:0000256" key="3">
    <source>
        <dbReference type="ARBA" id="ARBA00023082"/>
    </source>
</evidence>
<dbReference type="InterPro" id="IPR039425">
    <property type="entry name" value="RNA_pol_sigma-70-like"/>
</dbReference>